<evidence type="ECO:0000313" key="2">
    <source>
        <dbReference type="Proteomes" id="UP000623129"/>
    </source>
</evidence>
<proteinExistence type="predicted"/>
<accession>A0A833R078</accession>
<dbReference type="Proteomes" id="UP000623129">
    <property type="component" value="Unassembled WGS sequence"/>
</dbReference>
<name>A0A833R078_9POAL</name>
<dbReference type="AlphaFoldDB" id="A0A833R078"/>
<organism evidence="1 2">
    <name type="scientific">Carex littledalei</name>
    <dbReference type="NCBI Taxonomy" id="544730"/>
    <lineage>
        <taxon>Eukaryota</taxon>
        <taxon>Viridiplantae</taxon>
        <taxon>Streptophyta</taxon>
        <taxon>Embryophyta</taxon>
        <taxon>Tracheophyta</taxon>
        <taxon>Spermatophyta</taxon>
        <taxon>Magnoliopsida</taxon>
        <taxon>Liliopsida</taxon>
        <taxon>Poales</taxon>
        <taxon>Cyperaceae</taxon>
        <taxon>Cyperoideae</taxon>
        <taxon>Cariceae</taxon>
        <taxon>Carex</taxon>
        <taxon>Carex subgen. Euthyceras</taxon>
    </lineage>
</organism>
<sequence length="84" mass="9012">MHADAGVYNPVGHGRSEVVAAQECCGGTGNGASQLQGHAWLCCHHRPREEGVAALWKAIGSALHHQSIYSGLRIGKEIKRRKEA</sequence>
<keyword evidence="2" id="KW-1185">Reference proteome</keyword>
<evidence type="ECO:0000313" key="1">
    <source>
        <dbReference type="EMBL" id="KAF3327923.1"/>
    </source>
</evidence>
<dbReference type="EMBL" id="SWLB01000016">
    <property type="protein sequence ID" value="KAF3327923.1"/>
    <property type="molecule type" value="Genomic_DNA"/>
</dbReference>
<gene>
    <name evidence="1" type="ORF">FCM35_KLT06529</name>
</gene>
<comment type="caution">
    <text evidence="1">The sequence shown here is derived from an EMBL/GenBank/DDBJ whole genome shotgun (WGS) entry which is preliminary data.</text>
</comment>
<protein>
    <submittedName>
        <fullName evidence="1">Uncharacterized protein</fullName>
    </submittedName>
</protein>
<reference evidence="1" key="1">
    <citation type="submission" date="2020-01" db="EMBL/GenBank/DDBJ databases">
        <title>Genome sequence of Kobresia littledalei, the first chromosome-level genome in the family Cyperaceae.</title>
        <authorList>
            <person name="Qu G."/>
        </authorList>
    </citation>
    <scope>NUCLEOTIDE SEQUENCE</scope>
    <source>
        <strain evidence="1">C.B.Clarke</strain>
        <tissue evidence="1">Leaf</tissue>
    </source>
</reference>